<dbReference type="GO" id="GO:0009251">
    <property type="term" value="P:glucan catabolic process"/>
    <property type="evidence" value="ECO:0007669"/>
    <property type="project" value="TreeGrafter"/>
</dbReference>
<dbReference type="Pfam" id="PF00150">
    <property type="entry name" value="Cellulase"/>
    <property type="match status" value="1"/>
</dbReference>
<dbReference type="AlphaFoldDB" id="A0A7C2GH74"/>
<evidence type="ECO:0000259" key="5">
    <source>
        <dbReference type="Pfam" id="PF00150"/>
    </source>
</evidence>
<sequence length="312" mass="37166">MSKIPIRRGINFGDTLEAPYEGAWGGHIIKDEYFKLIKDAGFDHVRIPIKWSVYTQKEYPYSIEKRIFDRVDHLIEEGFKNSLYIVINIHHYDEIMEEPLREKDRFLAIWRQISEHYKDYPDQLYFELLNEPTYNLNSDLWNQFLKEAVEVIRKTNPERKIIIGPDNWNNLYNLPKLEIPENDKNIIVTFHYYNPFPFTHQGAGWVKVNLPVGVKWLGTEEEKKDVERELDMTVDWAKEHGDIPLYMGEFGAYSKADMESRVRWTDFVARSAEKRGIAWAYWEFYSGFGVFDSEKNEWRKPLLKALIPETKI</sequence>
<keyword evidence="1" id="KW-0732">Signal</keyword>
<evidence type="ECO:0000256" key="1">
    <source>
        <dbReference type="ARBA" id="ARBA00022729"/>
    </source>
</evidence>
<dbReference type="EMBL" id="DTDV01000017">
    <property type="protein sequence ID" value="HGK24085.1"/>
    <property type="molecule type" value="Genomic_DNA"/>
</dbReference>
<dbReference type="InterPro" id="IPR018087">
    <property type="entry name" value="Glyco_hydro_5_CS"/>
</dbReference>
<reference evidence="6" key="1">
    <citation type="journal article" date="2020" name="mSystems">
        <title>Genome- and Community-Level Interaction Insights into Carbon Utilization and Element Cycling Functions of Hydrothermarchaeota in Hydrothermal Sediment.</title>
        <authorList>
            <person name="Zhou Z."/>
            <person name="Liu Y."/>
            <person name="Xu W."/>
            <person name="Pan J."/>
            <person name="Luo Z.H."/>
            <person name="Li M."/>
        </authorList>
    </citation>
    <scope>NUCLEOTIDE SEQUENCE [LARGE SCALE GENOMIC DNA]</scope>
    <source>
        <strain evidence="6">SpSt-70</strain>
    </source>
</reference>
<comment type="similarity">
    <text evidence="4">Belongs to the glycosyl hydrolase 5 (cellulase A) family.</text>
</comment>
<dbReference type="InterPro" id="IPR001547">
    <property type="entry name" value="Glyco_hydro_5"/>
</dbReference>
<dbReference type="InterPro" id="IPR017853">
    <property type="entry name" value="GH"/>
</dbReference>
<dbReference type="GO" id="GO:0008422">
    <property type="term" value="F:beta-glucosidase activity"/>
    <property type="evidence" value="ECO:0007669"/>
    <property type="project" value="TreeGrafter"/>
</dbReference>
<organism evidence="6">
    <name type="scientific">Dictyoglomus thermophilum</name>
    <dbReference type="NCBI Taxonomy" id="14"/>
    <lineage>
        <taxon>Bacteria</taxon>
        <taxon>Pseudomonadati</taxon>
        <taxon>Dictyoglomota</taxon>
        <taxon>Dictyoglomia</taxon>
        <taxon>Dictyoglomales</taxon>
        <taxon>Dictyoglomaceae</taxon>
        <taxon>Dictyoglomus</taxon>
    </lineage>
</organism>
<dbReference type="GO" id="GO:0005576">
    <property type="term" value="C:extracellular region"/>
    <property type="evidence" value="ECO:0007669"/>
    <property type="project" value="TreeGrafter"/>
</dbReference>
<dbReference type="PANTHER" id="PTHR31297">
    <property type="entry name" value="GLUCAN ENDO-1,6-BETA-GLUCOSIDASE B"/>
    <property type="match status" value="1"/>
</dbReference>
<accession>A0A7C2GH74</accession>
<evidence type="ECO:0000256" key="4">
    <source>
        <dbReference type="RuleBase" id="RU361153"/>
    </source>
</evidence>
<dbReference type="SUPFAM" id="SSF51445">
    <property type="entry name" value="(Trans)glycosidases"/>
    <property type="match status" value="1"/>
</dbReference>
<name>A0A7C2GH74_DICTH</name>
<feature type="domain" description="Glycoside hydrolase family 5" evidence="5">
    <location>
        <begin position="19"/>
        <end position="284"/>
    </location>
</feature>
<dbReference type="PROSITE" id="PS00659">
    <property type="entry name" value="GLYCOSYL_HYDROL_F5"/>
    <property type="match status" value="1"/>
</dbReference>
<keyword evidence="2 4" id="KW-0378">Hydrolase</keyword>
<evidence type="ECO:0000256" key="3">
    <source>
        <dbReference type="ARBA" id="ARBA00023295"/>
    </source>
</evidence>
<comment type="caution">
    <text evidence="6">The sequence shown here is derived from an EMBL/GenBank/DDBJ whole genome shotgun (WGS) entry which is preliminary data.</text>
</comment>
<protein>
    <submittedName>
        <fullName evidence="6">Glycoside hydrolase family 5 protein</fullName>
    </submittedName>
</protein>
<dbReference type="Gene3D" id="3.20.20.80">
    <property type="entry name" value="Glycosidases"/>
    <property type="match status" value="1"/>
</dbReference>
<evidence type="ECO:0000313" key="6">
    <source>
        <dbReference type="EMBL" id="HGK24085.1"/>
    </source>
</evidence>
<dbReference type="FunFam" id="3.20.20.80:FF:000189">
    <property type="entry name" value="Endoglucanase"/>
    <property type="match status" value="1"/>
</dbReference>
<dbReference type="PANTHER" id="PTHR31297:SF17">
    <property type="entry name" value="ENDOGLUCANASE"/>
    <property type="match status" value="1"/>
</dbReference>
<keyword evidence="3 4" id="KW-0326">Glycosidase</keyword>
<dbReference type="RefSeq" id="WP_149122634.1">
    <property type="nucleotide sequence ID" value="NZ_VTFL01000002.1"/>
</dbReference>
<gene>
    <name evidence="6" type="ORF">ENU78_06615</name>
</gene>
<dbReference type="InterPro" id="IPR050386">
    <property type="entry name" value="Glycosyl_hydrolase_5"/>
</dbReference>
<evidence type="ECO:0000256" key="2">
    <source>
        <dbReference type="ARBA" id="ARBA00022801"/>
    </source>
</evidence>
<proteinExistence type="inferred from homology"/>
<dbReference type="GO" id="GO:0009986">
    <property type="term" value="C:cell surface"/>
    <property type="evidence" value="ECO:0007669"/>
    <property type="project" value="TreeGrafter"/>
</dbReference>